<gene>
    <name evidence="4" type="ORF">CEUSTIGMA_g9519.t1</name>
</gene>
<evidence type="ECO:0000256" key="3">
    <source>
        <dbReference type="ARBA" id="ARBA00022737"/>
    </source>
</evidence>
<dbReference type="PANTHER" id="PTHR46652">
    <property type="entry name" value="LEUCINE-RICH REPEAT AND IQ DOMAIN-CONTAINING PROTEIN 1-RELATED"/>
    <property type="match status" value="1"/>
</dbReference>
<evidence type="ECO:0000313" key="4">
    <source>
        <dbReference type="EMBL" id="GAX82091.1"/>
    </source>
</evidence>
<keyword evidence="3" id="KW-0677">Repeat</keyword>
<dbReference type="SUPFAM" id="SSF52058">
    <property type="entry name" value="L domain-like"/>
    <property type="match status" value="1"/>
</dbReference>
<comment type="subcellular location">
    <subcellularLocation>
        <location evidence="1">Cytoplasm</location>
        <location evidence="1">Cytoskeleton</location>
        <location evidence="1">Cilium axoneme</location>
    </subcellularLocation>
</comment>
<evidence type="ECO:0000256" key="1">
    <source>
        <dbReference type="ARBA" id="ARBA00004430"/>
    </source>
</evidence>
<reference evidence="4 5" key="1">
    <citation type="submission" date="2017-08" db="EMBL/GenBank/DDBJ databases">
        <title>Acidophilic green algal genome provides insights into adaptation to an acidic environment.</title>
        <authorList>
            <person name="Hirooka S."/>
            <person name="Hirose Y."/>
            <person name="Kanesaki Y."/>
            <person name="Higuchi S."/>
            <person name="Fujiwara T."/>
            <person name="Onuma R."/>
            <person name="Era A."/>
            <person name="Ohbayashi R."/>
            <person name="Uzuka A."/>
            <person name="Nozaki H."/>
            <person name="Yoshikawa H."/>
            <person name="Miyagishima S.Y."/>
        </authorList>
    </citation>
    <scope>NUCLEOTIDE SEQUENCE [LARGE SCALE GENOMIC DNA]</scope>
    <source>
        <strain evidence="4 5">NIES-2499</strain>
    </source>
</reference>
<dbReference type="OrthoDB" id="567075at2759"/>
<dbReference type="Proteomes" id="UP000232323">
    <property type="component" value="Unassembled WGS sequence"/>
</dbReference>
<dbReference type="InterPro" id="IPR032675">
    <property type="entry name" value="LRR_dom_sf"/>
</dbReference>
<dbReference type="InterPro" id="IPR050836">
    <property type="entry name" value="SDS22/Internalin_LRR"/>
</dbReference>
<dbReference type="GO" id="GO:0005930">
    <property type="term" value="C:axoneme"/>
    <property type="evidence" value="ECO:0007669"/>
    <property type="project" value="UniProtKB-SubCell"/>
</dbReference>
<protein>
    <submittedName>
        <fullName evidence="4">Uncharacterized protein</fullName>
    </submittedName>
</protein>
<evidence type="ECO:0000256" key="2">
    <source>
        <dbReference type="ARBA" id="ARBA00022614"/>
    </source>
</evidence>
<evidence type="ECO:0000313" key="5">
    <source>
        <dbReference type="Proteomes" id="UP000232323"/>
    </source>
</evidence>
<accession>A0A250XG90</accession>
<dbReference type="AlphaFoldDB" id="A0A250XG90"/>
<dbReference type="Gene3D" id="3.80.10.10">
    <property type="entry name" value="Ribonuclease Inhibitor"/>
    <property type="match status" value="1"/>
</dbReference>
<sequence>MEIDTFSIHCDELIGLIWAQLSRYDKMHLRLTSKSVSRSSDMLVTRLSEPLDWMRCTNSASAFERAVDRFPNLRMVVNSFMENSDVRALSKLRQLEKITSPSTSSTYGSSSRFINLPRISPHDRLDLSPLTSCLRLQHLEITMLKPCSLDISPLASCTHLKRLELRDKCVIHSNFSTLATCTALQYLSLRDCYTLAETLELAAFHELRTLHVLHCHLLQTINLSQCSALSELLVCYCPKLERLEAPQNGFPNLEKSNLCGCTAMSDLAFVMDSLMLLSLSCHQTNVRGLQPLEGLLGLKTLNISGCPVSSLSPLSSCLSLTSLSMTGCVLVSDVSPLADLRYLTFLDIRGCELVTDWSVLRHVQNLLFGIAHVDGS</sequence>
<dbReference type="EMBL" id="BEGY01000075">
    <property type="protein sequence ID" value="GAX82091.1"/>
    <property type="molecule type" value="Genomic_DNA"/>
</dbReference>
<comment type="caution">
    <text evidence="4">The sequence shown here is derived from an EMBL/GenBank/DDBJ whole genome shotgun (WGS) entry which is preliminary data.</text>
</comment>
<dbReference type="PANTHER" id="PTHR46652:SF3">
    <property type="entry name" value="LEUCINE-RICH REPEAT-CONTAINING PROTEIN 9"/>
    <property type="match status" value="1"/>
</dbReference>
<proteinExistence type="predicted"/>
<name>A0A250XG90_9CHLO</name>
<dbReference type="STRING" id="1157962.A0A250XG90"/>
<organism evidence="4 5">
    <name type="scientific">Chlamydomonas eustigma</name>
    <dbReference type="NCBI Taxonomy" id="1157962"/>
    <lineage>
        <taxon>Eukaryota</taxon>
        <taxon>Viridiplantae</taxon>
        <taxon>Chlorophyta</taxon>
        <taxon>core chlorophytes</taxon>
        <taxon>Chlorophyceae</taxon>
        <taxon>CS clade</taxon>
        <taxon>Chlamydomonadales</taxon>
        <taxon>Chlamydomonadaceae</taxon>
        <taxon>Chlamydomonas</taxon>
    </lineage>
</organism>
<keyword evidence="5" id="KW-1185">Reference proteome</keyword>
<keyword evidence="2" id="KW-0433">Leucine-rich repeat</keyword>